<keyword evidence="2" id="KW-1185">Reference proteome</keyword>
<accession>A0ABU2UVT9</accession>
<evidence type="ECO:0000313" key="1">
    <source>
        <dbReference type="EMBL" id="MDT0477408.1"/>
    </source>
</evidence>
<proteinExistence type="predicted"/>
<name>A0ABU2UVT9_9ACTN</name>
<gene>
    <name evidence="1" type="ORF">RM863_35330</name>
</gene>
<dbReference type="EMBL" id="JAVRFF010000061">
    <property type="protein sequence ID" value="MDT0477408.1"/>
    <property type="molecule type" value="Genomic_DNA"/>
</dbReference>
<sequence length="252" mass="25301">MPTAADQLPSDPTTLARRLAALEREVRELRASRRAAHTTVSTGSIRALRPGATVPDAVMAPDLGDGSGLGGFQTNSPDGALYARLQAGGLTFGATGVNQVAPSGIQAKAGIGGSLDIQSGMIGGSSQAHILMASGDSPLSPGNGAPMISLMWDGSGSADMIVDVSGILLPRNIAWGSVTITPSAANAPTSQTVSGLTVRGSTFTGQVSAVSMVPGKEVTGVGFTAATSSGLTVWVTRINTTATVVNWMVIGQ</sequence>
<reference evidence="1" key="1">
    <citation type="submission" date="2024-05" db="EMBL/GenBank/DDBJ databases">
        <title>30 novel species of actinomycetes from the DSMZ collection.</title>
        <authorList>
            <person name="Nouioui I."/>
        </authorList>
    </citation>
    <scope>NUCLEOTIDE SEQUENCE</scope>
    <source>
        <strain evidence="1">DSM 41014</strain>
    </source>
</reference>
<evidence type="ECO:0000313" key="2">
    <source>
        <dbReference type="Proteomes" id="UP001180489"/>
    </source>
</evidence>
<comment type="caution">
    <text evidence="1">The sequence shown here is derived from an EMBL/GenBank/DDBJ whole genome shotgun (WGS) entry which is preliminary data.</text>
</comment>
<dbReference type="Proteomes" id="UP001180489">
    <property type="component" value="Unassembled WGS sequence"/>
</dbReference>
<organism evidence="1 2">
    <name type="scientific">Streptomyces hintoniae</name>
    <dbReference type="NCBI Taxonomy" id="3075521"/>
    <lineage>
        <taxon>Bacteria</taxon>
        <taxon>Bacillati</taxon>
        <taxon>Actinomycetota</taxon>
        <taxon>Actinomycetes</taxon>
        <taxon>Kitasatosporales</taxon>
        <taxon>Streptomycetaceae</taxon>
        <taxon>Streptomyces</taxon>
    </lineage>
</organism>
<dbReference type="RefSeq" id="WP_311637615.1">
    <property type="nucleotide sequence ID" value="NZ_JAVRFF010000061.1"/>
</dbReference>
<protein>
    <submittedName>
        <fullName evidence="1">Uncharacterized protein</fullName>
    </submittedName>
</protein>